<evidence type="ECO:0000256" key="1">
    <source>
        <dbReference type="ARBA" id="ARBA00004117"/>
    </source>
</evidence>
<comment type="subcellular location">
    <subcellularLocation>
        <location evidence="1 6">Bacterial flagellum basal body</location>
    </subcellularLocation>
</comment>
<dbReference type="PANTHER" id="PTHR30435:SF18">
    <property type="entry name" value="FLAGELLAR BASAL-BODY ROD PROTEIN FLGF"/>
    <property type="match status" value="1"/>
</dbReference>
<dbReference type="GO" id="GO:0071978">
    <property type="term" value="P:bacterial-type flagellum-dependent swarming motility"/>
    <property type="evidence" value="ECO:0007669"/>
    <property type="project" value="TreeGrafter"/>
</dbReference>
<dbReference type="InterPro" id="IPR037925">
    <property type="entry name" value="FlgE/F/G-like"/>
</dbReference>
<accession>A0A4Z0M133</accession>
<comment type="subunit">
    <text evidence="4 6">The basal body constitutes a major portion of the flagellar organelle and consists of five rings (E,L,P,S, and M) mounted on a central rod. The rod consists of about 26 subunits of FlgG in the distal portion, and FlgB, FlgC and FlgF are thought to build up the proximal portion of the rod with about 6 subunits each.</text>
</comment>
<evidence type="ECO:0000313" key="11">
    <source>
        <dbReference type="Proteomes" id="UP000298050"/>
    </source>
</evidence>
<dbReference type="InterPro" id="IPR020013">
    <property type="entry name" value="Flagellar_FlgE/F/G"/>
</dbReference>
<feature type="domain" description="Flagellar hook protein FlgE/F/G-like D1" evidence="9">
    <location>
        <begin position="86"/>
        <end position="145"/>
    </location>
</feature>
<evidence type="ECO:0000256" key="5">
    <source>
        <dbReference type="ARBA" id="ARBA00040228"/>
    </source>
</evidence>
<keyword evidence="10" id="KW-0966">Cell projection</keyword>
<keyword evidence="3 6" id="KW-0975">Bacterial flagellum</keyword>
<dbReference type="NCBIfam" id="NF009280">
    <property type="entry name" value="PRK12640.1"/>
    <property type="match status" value="1"/>
</dbReference>
<dbReference type="Pfam" id="PF22692">
    <property type="entry name" value="LlgE_F_G_D1"/>
    <property type="match status" value="1"/>
</dbReference>
<keyword evidence="10" id="KW-0969">Cilium</keyword>
<dbReference type="InterPro" id="IPR001444">
    <property type="entry name" value="Flag_bb_rod_N"/>
</dbReference>
<dbReference type="Pfam" id="PF06429">
    <property type="entry name" value="Flg_bbr_C"/>
    <property type="match status" value="1"/>
</dbReference>
<evidence type="ECO:0000256" key="3">
    <source>
        <dbReference type="ARBA" id="ARBA00023143"/>
    </source>
</evidence>
<dbReference type="OrthoDB" id="9804559at2"/>
<dbReference type="EMBL" id="SRLE01000008">
    <property type="protein sequence ID" value="TGD73137.1"/>
    <property type="molecule type" value="Genomic_DNA"/>
</dbReference>
<gene>
    <name evidence="10" type="ORF">E4634_12725</name>
</gene>
<evidence type="ECO:0000256" key="4">
    <source>
        <dbReference type="ARBA" id="ARBA00038560"/>
    </source>
</evidence>
<dbReference type="AlphaFoldDB" id="A0A4Z0M133"/>
<dbReference type="NCBIfam" id="TIGR03506">
    <property type="entry name" value="FlgEFG_subfam"/>
    <property type="match status" value="1"/>
</dbReference>
<sequence length="252" mass="26494">MDRVIYTAMSGARQSLERQAVISNNLANVATSGFREQLLAMRAVPVQGAGAYDTRTSVAASTPGANMMSGPVQYTGRALDVAMLDNAWLAVTGSDGQEAYTRRGDLQIDGEGFLRSAGRQVLGEGGPIQVPLGAQLFIADDGTLSSLGEGENPDSIAQLGRLKLVDASEVDLVRTEEGLFRQAPDADGNSAALPAAELARVATGSLEGSNVSAVQGMVEMIANARLYEMQMQVVKSTEENDQRATSLLSINN</sequence>
<dbReference type="GO" id="GO:0030694">
    <property type="term" value="C:bacterial-type flagellum basal body, rod"/>
    <property type="evidence" value="ECO:0007669"/>
    <property type="project" value="UniProtKB-UniRule"/>
</dbReference>
<keyword evidence="11" id="KW-1185">Reference proteome</keyword>
<dbReference type="Proteomes" id="UP000298050">
    <property type="component" value="Unassembled WGS sequence"/>
</dbReference>
<reference evidence="10 11" key="1">
    <citation type="submission" date="2019-04" db="EMBL/GenBank/DDBJ databases">
        <title>Taxonomy of novel Haliea sp. from mangrove soil of West Coast of India.</title>
        <authorList>
            <person name="Verma A."/>
            <person name="Kumar P."/>
            <person name="Krishnamurthi S."/>
        </authorList>
    </citation>
    <scope>NUCLEOTIDE SEQUENCE [LARGE SCALE GENOMIC DNA]</scope>
    <source>
        <strain evidence="10 11">SAOS-164</strain>
    </source>
</reference>
<evidence type="ECO:0000259" key="8">
    <source>
        <dbReference type="Pfam" id="PF06429"/>
    </source>
</evidence>
<dbReference type="SUPFAM" id="SSF117143">
    <property type="entry name" value="Flagellar hook protein flgE"/>
    <property type="match status" value="1"/>
</dbReference>
<organism evidence="10 11">
    <name type="scientific">Mangrovimicrobium sediminis</name>
    <dbReference type="NCBI Taxonomy" id="2562682"/>
    <lineage>
        <taxon>Bacteria</taxon>
        <taxon>Pseudomonadati</taxon>
        <taxon>Pseudomonadota</taxon>
        <taxon>Gammaproteobacteria</taxon>
        <taxon>Cellvibrionales</taxon>
        <taxon>Halieaceae</taxon>
        <taxon>Mangrovimicrobium</taxon>
    </lineage>
</organism>
<feature type="domain" description="Flagellar basal body rod protein N-terminal" evidence="7">
    <location>
        <begin position="5"/>
        <end position="35"/>
    </location>
</feature>
<keyword evidence="10" id="KW-0282">Flagellum</keyword>
<proteinExistence type="inferred from homology"/>
<feature type="domain" description="Flagellar basal-body/hook protein C-terminal" evidence="8">
    <location>
        <begin position="203"/>
        <end position="247"/>
    </location>
</feature>
<comment type="caution">
    <text evidence="10">The sequence shown here is derived from an EMBL/GenBank/DDBJ whole genome shotgun (WGS) entry which is preliminary data.</text>
</comment>
<comment type="similarity">
    <text evidence="2 6">Belongs to the flagella basal body rod proteins family.</text>
</comment>
<dbReference type="InterPro" id="IPR053967">
    <property type="entry name" value="LlgE_F_G-like_D1"/>
</dbReference>
<evidence type="ECO:0000313" key="10">
    <source>
        <dbReference type="EMBL" id="TGD73137.1"/>
    </source>
</evidence>
<evidence type="ECO:0000256" key="6">
    <source>
        <dbReference type="RuleBase" id="RU362116"/>
    </source>
</evidence>
<evidence type="ECO:0000259" key="7">
    <source>
        <dbReference type="Pfam" id="PF00460"/>
    </source>
</evidence>
<protein>
    <recommendedName>
        <fullName evidence="5 6">Flagellar basal-body rod protein FlgF</fullName>
    </recommendedName>
</protein>
<evidence type="ECO:0000256" key="2">
    <source>
        <dbReference type="ARBA" id="ARBA00009677"/>
    </source>
</evidence>
<dbReference type="RefSeq" id="WP_135444450.1">
    <property type="nucleotide sequence ID" value="NZ_SRLE01000008.1"/>
</dbReference>
<dbReference type="Pfam" id="PF00460">
    <property type="entry name" value="Flg_bb_rod"/>
    <property type="match status" value="1"/>
</dbReference>
<dbReference type="InterPro" id="IPR010930">
    <property type="entry name" value="Flg_bb/hook_C_dom"/>
</dbReference>
<evidence type="ECO:0000259" key="9">
    <source>
        <dbReference type="Pfam" id="PF22692"/>
    </source>
</evidence>
<name>A0A4Z0M133_9GAMM</name>
<dbReference type="PANTHER" id="PTHR30435">
    <property type="entry name" value="FLAGELLAR PROTEIN"/>
    <property type="match status" value="1"/>
</dbReference>